<feature type="compositionally biased region" description="Low complexity" evidence="1">
    <location>
        <begin position="233"/>
        <end position="252"/>
    </location>
</feature>
<keyword evidence="4" id="KW-1185">Reference proteome</keyword>
<evidence type="ECO:0000256" key="2">
    <source>
        <dbReference type="SAM" id="SignalP"/>
    </source>
</evidence>
<name>A0A067S9F6_GALM3</name>
<feature type="compositionally biased region" description="Gly residues" evidence="1">
    <location>
        <begin position="253"/>
        <end position="262"/>
    </location>
</feature>
<feature type="region of interest" description="Disordered" evidence="1">
    <location>
        <begin position="135"/>
        <end position="265"/>
    </location>
</feature>
<dbReference type="EMBL" id="KL142414">
    <property type="protein sequence ID" value="KDR67530.1"/>
    <property type="molecule type" value="Genomic_DNA"/>
</dbReference>
<keyword evidence="2" id="KW-0732">Signal</keyword>
<dbReference type="AlphaFoldDB" id="A0A067S9F6"/>
<gene>
    <name evidence="3" type="ORF">GALMADRAFT_216389</name>
</gene>
<organism evidence="3 4">
    <name type="scientific">Galerina marginata (strain CBS 339.88)</name>
    <dbReference type="NCBI Taxonomy" id="685588"/>
    <lineage>
        <taxon>Eukaryota</taxon>
        <taxon>Fungi</taxon>
        <taxon>Dikarya</taxon>
        <taxon>Basidiomycota</taxon>
        <taxon>Agaricomycotina</taxon>
        <taxon>Agaricomycetes</taxon>
        <taxon>Agaricomycetidae</taxon>
        <taxon>Agaricales</taxon>
        <taxon>Agaricineae</taxon>
        <taxon>Strophariaceae</taxon>
        <taxon>Galerina</taxon>
    </lineage>
</organism>
<evidence type="ECO:0008006" key="5">
    <source>
        <dbReference type="Google" id="ProtNLM"/>
    </source>
</evidence>
<accession>A0A067S9F6</accession>
<feature type="compositionally biased region" description="Gly residues" evidence="1">
    <location>
        <begin position="207"/>
        <end position="232"/>
    </location>
</feature>
<feature type="compositionally biased region" description="Low complexity" evidence="1">
    <location>
        <begin position="163"/>
        <end position="188"/>
    </location>
</feature>
<sequence length="294" mass="28243">MHPFTILALLLSLCLEHVAASPHPDPVLGLGYLIPSPVLTALNRRQTTQASPEAQKELQACLTQCETLVEIANCSSTDLQCGCRSDIAQAIPGCQSCLAQQQQLDNAPSPAFTLPTQSAYEQSCAQAGFPVDTTSTAGTGSTTGSTSNSGSTNTGGNNGGVPSGSSGSSSGTTPSGSGNTGTSSNNGGSPSGSSGGTTPSGNDNTGTSGGGLSSGPPGGSSSGTTATGGGSTGSDDGFSSGSTSSGNGDSSGSLGGLSGGKSSGAESLTVGAVATNWGLLFASVIFGSHLMLSC</sequence>
<evidence type="ECO:0000313" key="3">
    <source>
        <dbReference type="EMBL" id="KDR67530.1"/>
    </source>
</evidence>
<proteinExistence type="predicted"/>
<evidence type="ECO:0000313" key="4">
    <source>
        <dbReference type="Proteomes" id="UP000027222"/>
    </source>
</evidence>
<dbReference type="HOGENOM" id="CLU_946809_0_0_1"/>
<feature type="compositionally biased region" description="Low complexity" evidence="1">
    <location>
        <begin position="196"/>
        <end position="206"/>
    </location>
</feature>
<dbReference type="Proteomes" id="UP000027222">
    <property type="component" value="Unassembled WGS sequence"/>
</dbReference>
<feature type="chain" id="PRO_5001645542" description="Extracellular membrane protein CFEM domain-containing protein" evidence="2">
    <location>
        <begin position="21"/>
        <end position="294"/>
    </location>
</feature>
<evidence type="ECO:0000256" key="1">
    <source>
        <dbReference type="SAM" id="MobiDB-lite"/>
    </source>
</evidence>
<protein>
    <recommendedName>
        <fullName evidence="5">Extracellular membrane protein CFEM domain-containing protein</fullName>
    </recommendedName>
</protein>
<reference evidence="4" key="1">
    <citation type="journal article" date="2014" name="Proc. Natl. Acad. Sci. U.S.A.">
        <title>Extensive sampling of basidiomycete genomes demonstrates inadequacy of the white-rot/brown-rot paradigm for wood decay fungi.</title>
        <authorList>
            <person name="Riley R."/>
            <person name="Salamov A.A."/>
            <person name="Brown D.W."/>
            <person name="Nagy L.G."/>
            <person name="Floudas D."/>
            <person name="Held B.W."/>
            <person name="Levasseur A."/>
            <person name="Lombard V."/>
            <person name="Morin E."/>
            <person name="Otillar R."/>
            <person name="Lindquist E.A."/>
            <person name="Sun H."/>
            <person name="LaButti K.M."/>
            <person name="Schmutz J."/>
            <person name="Jabbour D."/>
            <person name="Luo H."/>
            <person name="Baker S.E."/>
            <person name="Pisabarro A.G."/>
            <person name="Walton J.D."/>
            <person name="Blanchette R.A."/>
            <person name="Henrissat B."/>
            <person name="Martin F."/>
            <person name="Cullen D."/>
            <person name="Hibbett D.S."/>
            <person name="Grigoriev I.V."/>
        </authorList>
    </citation>
    <scope>NUCLEOTIDE SEQUENCE [LARGE SCALE GENOMIC DNA]</scope>
    <source>
        <strain evidence="4">CBS 339.88</strain>
    </source>
</reference>
<feature type="compositionally biased region" description="Low complexity" evidence="1">
    <location>
        <begin position="135"/>
        <end position="155"/>
    </location>
</feature>
<feature type="signal peptide" evidence="2">
    <location>
        <begin position="1"/>
        <end position="20"/>
    </location>
</feature>